<dbReference type="SUPFAM" id="SSF55821">
    <property type="entry name" value="YrdC/RibB"/>
    <property type="match status" value="1"/>
</dbReference>
<dbReference type="GO" id="GO:0061710">
    <property type="term" value="F:L-threonylcarbamoyladenylate synthase"/>
    <property type="evidence" value="ECO:0007669"/>
    <property type="project" value="UniProtKB-EC"/>
</dbReference>
<feature type="binding site" evidence="14">
    <location>
        <position position="55"/>
    </location>
    <ligand>
        <name>ATP</name>
        <dbReference type="ChEBI" id="CHEBI:30616"/>
    </ligand>
</feature>
<dbReference type="InterPro" id="IPR006070">
    <property type="entry name" value="Sua5-like_dom"/>
</dbReference>
<keyword evidence="8 13" id="KW-0548">Nucleotidyltransferase</keyword>
<evidence type="ECO:0000256" key="14">
    <source>
        <dbReference type="PIRSR" id="PIRSR004930-1"/>
    </source>
</evidence>
<dbReference type="InterPro" id="IPR005145">
    <property type="entry name" value="Sua5_C"/>
</dbReference>
<keyword evidence="9 13" id="KW-0547">Nucleotide-binding</keyword>
<dbReference type="PROSITE" id="PS51163">
    <property type="entry name" value="YRDC"/>
    <property type="match status" value="1"/>
</dbReference>
<protein>
    <recommendedName>
        <fullName evidence="4 13">Threonylcarbamoyl-AMP synthase</fullName>
        <shortName evidence="13">TC-AMP synthase</shortName>
        <ecNumber evidence="3 13">2.7.7.87</ecNumber>
    </recommendedName>
    <alternativeName>
        <fullName evidence="11 13">L-threonylcarbamoyladenylate synthase</fullName>
    </alternativeName>
</protein>
<dbReference type="Gene3D" id="3.90.870.10">
    <property type="entry name" value="DHBP synthase"/>
    <property type="match status" value="1"/>
</dbReference>
<dbReference type="Gene3D" id="3.40.50.11030">
    <property type="entry name" value="Threonylcarbamoyl-AMP synthase, C-terminal domain"/>
    <property type="match status" value="1"/>
</dbReference>
<evidence type="ECO:0000256" key="10">
    <source>
        <dbReference type="ARBA" id="ARBA00022840"/>
    </source>
</evidence>
<dbReference type="Proteomes" id="UP000297567">
    <property type="component" value="Unassembled WGS sequence"/>
</dbReference>
<feature type="binding site" evidence="14">
    <location>
        <position position="111"/>
    </location>
    <ligand>
        <name>L-threonine</name>
        <dbReference type="ChEBI" id="CHEBI:57926"/>
    </ligand>
</feature>
<feature type="binding site" evidence="14">
    <location>
        <position position="51"/>
    </location>
    <ligand>
        <name>ATP</name>
        <dbReference type="ChEBI" id="CHEBI:30616"/>
    </ligand>
</feature>
<evidence type="ECO:0000256" key="1">
    <source>
        <dbReference type="ARBA" id="ARBA00004496"/>
    </source>
</evidence>
<comment type="function">
    <text evidence="13">Required for the formation of a threonylcarbamoyl group on adenosine at position 37 (t(6)A37) in tRNAs that read codons beginning with adenine.</text>
</comment>
<keyword evidence="7 13" id="KW-0819">tRNA processing</keyword>
<evidence type="ECO:0000256" key="12">
    <source>
        <dbReference type="ARBA" id="ARBA00048366"/>
    </source>
</evidence>
<keyword evidence="17" id="KW-1185">Reference proteome</keyword>
<comment type="subcellular location">
    <subcellularLocation>
        <location evidence="1 13">Cytoplasm</location>
    </subcellularLocation>
</comment>
<dbReference type="PIRSF" id="PIRSF004930">
    <property type="entry name" value="Tln_factor_SUA5"/>
    <property type="match status" value="1"/>
</dbReference>
<comment type="caution">
    <text evidence="16">The sequence shown here is derived from an EMBL/GenBank/DDBJ whole genome shotgun (WGS) entry which is preliminary data.</text>
</comment>
<dbReference type="NCBIfam" id="TIGR00057">
    <property type="entry name" value="L-threonylcarbamoyladenylate synthase"/>
    <property type="match status" value="1"/>
</dbReference>
<dbReference type="EC" id="2.7.7.87" evidence="3 13"/>
<comment type="catalytic activity">
    <reaction evidence="12 13">
        <text>L-threonine + hydrogencarbonate + ATP = L-threonylcarbamoyladenylate + diphosphate + H2O</text>
        <dbReference type="Rhea" id="RHEA:36407"/>
        <dbReference type="ChEBI" id="CHEBI:15377"/>
        <dbReference type="ChEBI" id="CHEBI:17544"/>
        <dbReference type="ChEBI" id="CHEBI:30616"/>
        <dbReference type="ChEBI" id="CHEBI:33019"/>
        <dbReference type="ChEBI" id="CHEBI:57926"/>
        <dbReference type="ChEBI" id="CHEBI:73682"/>
        <dbReference type="EC" id="2.7.7.87"/>
    </reaction>
</comment>
<dbReference type="RefSeq" id="WP_135641783.1">
    <property type="nucleotide sequence ID" value="NZ_RQGH01000015.1"/>
</dbReference>
<evidence type="ECO:0000256" key="5">
    <source>
        <dbReference type="ARBA" id="ARBA00022490"/>
    </source>
</evidence>
<evidence type="ECO:0000256" key="4">
    <source>
        <dbReference type="ARBA" id="ARBA00015492"/>
    </source>
</evidence>
<dbReference type="PANTHER" id="PTHR17490">
    <property type="entry name" value="SUA5"/>
    <property type="match status" value="1"/>
</dbReference>
<feature type="binding site" evidence="14">
    <location>
        <position position="107"/>
    </location>
    <ligand>
        <name>ATP</name>
        <dbReference type="ChEBI" id="CHEBI:30616"/>
    </ligand>
</feature>
<feature type="binding site" evidence="14">
    <location>
        <position position="141"/>
    </location>
    <ligand>
        <name>ATP</name>
        <dbReference type="ChEBI" id="CHEBI:30616"/>
    </ligand>
</feature>
<evidence type="ECO:0000259" key="15">
    <source>
        <dbReference type="PROSITE" id="PS51163"/>
    </source>
</evidence>
<name>A0A4Z1A110_9LEPT</name>
<dbReference type="EMBL" id="RQGH01000015">
    <property type="protein sequence ID" value="TGL69059.1"/>
    <property type="molecule type" value="Genomic_DNA"/>
</dbReference>
<keyword evidence="10 13" id="KW-0067">ATP-binding</keyword>
<dbReference type="GO" id="GO:0005524">
    <property type="term" value="F:ATP binding"/>
    <property type="evidence" value="ECO:0007669"/>
    <property type="project" value="UniProtKB-UniRule"/>
</dbReference>
<dbReference type="AlphaFoldDB" id="A0A4Z1A110"/>
<feature type="binding site" evidence="14">
    <location>
        <position position="28"/>
    </location>
    <ligand>
        <name>L-threonine</name>
        <dbReference type="ChEBI" id="CHEBI:57926"/>
    </ligand>
</feature>
<dbReference type="GO" id="GO:0000049">
    <property type="term" value="F:tRNA binding"/>
    <property type="evidence" value="ECO:0007669"/>
    <property type="project" value="TreeGrafter"/>
</dbReference>
<evidence type="ECO:0000256" key="11">
    <source>
        <dbReference type="ARBA" id="ARBA00029774"/>
    </source>
</evidence>
<dbReference type="InterPro" id="IPR050156">
    <property type="entry name" value="TC-AMP_synthase_SUA5"/>
</dbReference>
<evidence type="ECO:0000256" key="2">
    <source>
        <dbReference type="ARBA" id="ARBA00007663"/>
    </source>
</evidence>
<reference evidence="16" key="1">
    <citation type="journal article" date="2019" name="PLoS Negl. Trop. Dis.">
        <title>Revisiting the worldwide diversity of Leptospira species in the environment.</title>
        <authorList>
            <person name="Vincent A.T."/>
            <person name="Schiettekatte O."/>
            <person name="Bourhy P."/>
            <person name="Veyrier F.J."/>
            <person name="Picardeau M."/>
        </authorList>
    </citation>
    <scope>NUCLEOTIDE SEQUENCE [LARGE SCALE GENOMIC DNA]</scope>
    <source>
        <strain evidence="16">201702451</strain>
    </source>
</reference>
<feature type="binding site" evidence="14">
    <location>
        <position position="131"/>
    </location>
    <ligand>
        <name>L-threonine</name>
        <dbReference type="ChEBI" id="CHEBI:57926"/>
    </ligand>
</feature>
<gene>
    <name evidence="16" type="ORF">EHQ62_08055</name>
</gene>
<feature type="binding site" evidence="14">
    <location>
        <position position="171"/>
    </location>
    <ligand>
        <name>L-threonine</name>
        <dbReference type="ChEBI" id="CHEBI:57926"/>
    </ligand>
</feature>
<evidence type="ECO:0000256" key="7">
    <source>
        <dbReference type="ARBA" id="ARBA00022694"/>
    </source>
</evidence>
<evidence type="ECO:0000256" key="3">
    <source>
        <dbReference type="ARBA" id="ARBA00012584"/>
    </source>
</evidence>
<evidence type="ECO:0000256" key="8">
    <source>
        <dbReference type="ARBA" id="ARBA00022695"/>
    </source>
</evidence>
<dbReference type="GO" id="GO:0008033">
    <property type="term" value="P:tRNA processing"/>
    <property type="evidence" value="ECO:0007669"/>
    <property type="project" value="UniProtKB-KW"/>
</dbReference>
<evidence type="ECO:0000313" key="17">
    <source>
        <dbReference type="Proteomes" id="UP000297567"/>
    </source>
</evidence>
<evidence type="ECO:0000256" key="6">
    <source>
        <dbReference type="ARBA" id="ARBA00022679"/>
    </source>
</evidence>
<evidence type="ECO:0000256" key="9">
    <source>
        <dbReference type="ARBA" id="ARBA00022741"/>
    </source>
</evidence>
<dbReference type="InterPro" id="IPR038385">
    <property type="entry name" value="Sua5/YwlC_C"/>
</dbReference>
<dbReference type="InterPro" id="IPR010923">
    <property type="entry name" value="T(6)A37_SUA5"/>
</dbReference>
<dbReference type="PANTHER" id="PTHR17490:SF16">
    <property type="entry name" value="THREONYLCARBAMOYL-AMP SYNTHASE"/>
    <property type="match status" value="1"/>
</dbReference>
<feature type="binding site" evidence="14">
    <location>
        <position position="60"/>
    </location>
    <ligand>
        <name>L-threonine</name>
        <dbReference type="ChEBI" id="CHEBI:57926"/>
    </ligand>
</feature>
<comment type="similarity">
    <text evidence="2 13">Belongs to the SUA5 family.</text>
</comment>
<feature type="binding site" evidence="14">
    <location>
        <position position="225"/>
    </location>
    <ligand>
        <name>ATP</name>
        <dbReference type="ChEBI" id="CHEBI:30616"/>
    </ligand>
</feature>
<feature type="binding site" evidence="14">
    <location>
        <position position="133"/>
    </location>
    <ligand>
        <name>ATP</name>
        <dbReference type="ChEBI" id="CHEBI:30616"/>
    </ligand>
</feature>
<keyword evidence="5 13" id="KW-0963">Cytoplasm</keyword>
<dbReference type="InterPro" id="IPR017945">
    <property type="entry name" value="DHBP_synth_RibB-like_a/b_dom"/>
</dbReference>
<evidence type="ECO:0000313" key="16">
    <source>
        <dbReference type="EMBL" id="TGL69059.1"/>
    </source>
</evidence>
<proteinExistence type="inferred from homology"/>
<dbReference type="GO" id="GO:0003725">
    <property type="term" value="F:double-stranded RNA binding"/>
    <property type="evidence" value="ECO:0007669"/>
    <property type="project" value="UniProtKB-UniRule"/>
</dbReference>
<dbReference type="GO" id="GO:0006450">
    <property type="term" value="P:regulation of translational fidelity"/>
    <property type="evidence" value="ECO:0007669"/>
    <property type="project" value="TreeGrafter"/>
</dbReference>
<sequence length="332" mass="36920">MKTLISSDVRLLADLIRKGGVVVFPTETVYGIGASSKNEEACKRIYQIKGRPSDNPLIAHFDSIGSIEKVCKVNEFAKRLLGEFSPGPLTLVLPKLDTSIFPKDSETLAVRIPKNPVIREWIGLCGSPISAPSANLSGRPSLTRMTDVVRYFDGIVDGIFLTDEPSLGIESTVVGMHLDPPVLFRPGSIESKDLRRFLPHLMVPKSFQVQGEMTPASPGMKYKHYAPKAKVYLCHATEFHSNFQKEGENPSFAWIGFSFDGKEIVEGGFRIGLDSPERIKLVSSNREYSSFLYAFFEFCDQMGMERIYCEEPALGEGREALLNRLEKASESE</sequence>
<evidence type="ECO:0000256" key="13">
    <source>
        <dbReference type="PIRNR" id="PIRNR004930"/>
    </source>
</evidence>
<dbReference type="GO" id="GO:0005737">
    <property type="term" value="C:cytoplasm"/>
    <property type="evidence" value="ECO:0007669"/>
    <property type="project" value="UniProtKB-SubCell"/>
</dbReference>
<feature type="domain" description="YrdC-like" evidence="15">
    <location>
        <begin position="6"/>
        <end position="189"/>
    </location>
</feature>
<dbReference type="Pfam" id="PF01300">
    <property type="entry name" value="Sua5_yciO_yrdC"/>
    <property type="match status" value="1"/>
</dbReference>
<dbReference type="Pfam" id="PF03481">
    <property type="entry name" value="Sua5_C"/>
    <property type="match status" value="1"/>
</dbReference>
<keyword evidence="6 13" id="KW-0808">Transferase</keyword>
<accession>A0A4Z1A110</accession>
<organism evidence="16 17">
    <name type="scientific">Leptospira jelokensis</name>
    <dbReference type="NCBI Taxonomy" id="2484931"/>
    <lineage>
        <taxon>Bacteria</taxon>
        <taxon>Pseudomonadati</taxon>
        <taxon>Spirochaetota</taxon>
        <taxon>Spirochaetia</taxon>
        <taxon>Leptospirales</taxon>
        <taxon>Leptospiraceae</taxon>
        <taxon>Leptospira</taxon>
    </lineage>
</organism>
<feature type="binding site" evidence="14">
    <location>
        <position position="185"/>
    </location>
    <ligand>
        <name>ATP</name>
        <dbReference type="ChEBI" id="CHEBI:30616"/>
    </ligand>
</feature>